<dbReference type="Proteomes" id="UP000199206">
    <property type="component" value="Unassembled WGS sequence"/>
</dbReference>
<keyword evidence="1" id="KW-0472">Membrane</keyword>
<keyword evidence="3" id="KW-1185">Reference proteome</keyword>
<gene>
    <name evidence="2" type="ORF">SAMN05192583_3226</name>
</gene>
<protein>
    <submittedName>
        <fullName evidence="2">Uncharacterized protein</fullName>
    </submittedName>
</protein>
<accession>A0A1H8I7I5</accession>
<name>A0A1H8I7I5_9SPHN</name>
<dbReference type="STRING" id="1166340.SAMN05192583_3226"/>
<keyword evidence="1" id="KW-0812">Transmembrane</keyword>
<dbReference type="RefSeq" id="WP_139198116.1">
    <property type="nucleotide sequence ID" value="NZ_FOCF01000009.1"/>
</dbReference>
<reference evidence="3" key="1">
    <citation type="submission" date="2016-10" db="EMBL/GenBank/DDBJ databases">
        <authorList>
            <person name="Varghese N."/>
            <person name="Submissions S."/>
        </authorList>
    </citation>
    <scope>NUCLEOTIDE SEQUENCE [LARGE SCALE GENOMIC DNA]</scope>
    <source>
        <strain evidence="3">S6-262</strain>
    </source>
</reference>
<proteinExistence type="predicted"/>
<feature type="transmembrane region" description="Helical" evidence="1">
    <location>
        <begin position="38"/>
        <end position="64"/>
    </location>
</feature>
<keyword evidence="1" id="KW-1133">Transmembrane helix</keyword>
<dbReference type="AlphaFoldDB" id="A0A1H8I7I5"/>
<evidence type="ECO:0000256" key="1">
    <source>
        <dbReference type="SAM" id="Phobius"/>
    </source>
</evidence>
<sequence>MASMPHIVQDGDADGDRPFRPPVARMAIMGFTINHGSAGVLTILSVLLGVGVAVIVAVFVLNVVKDAHDDVIEEDEPND</sequence>
<evidence type="ECO:0000313" key="3">
    <source>
        <dbReference type="Proteomes" id="UP000199206"/>
    </source>
</evidence>
<organism evidence="2 3">
    <name type="scientific">Sphingomonas gellani</name>
    <dbReference type="NCBI Taxonomy" id="1166340"/>
    <lineage>
        <taxon>Bacteria</taxon>
        <taxon>Pseudomonadati</taxon>
        <taxon>Pseudomonadota</taxon>
        <taxon>Alphaproteobacteria</taxon>
        <taxon>Sphingomonadales</taxon>
        <taxon>Sphingomonadaceae</taxon>
        <taxon>Sphingomonas</taxon>
    </lineage>
</organism>
<evidence type="ECO:0000313" key="2">
    <source>
        <dbReference type="EMBL" id="SEN64105.1"/>
    </source>
</evidence>
<dbReference type="EMBL" id="FOCF01000009">
    <property type="protein sequence ID" value="SEN64105.1"/>
    <property type="molecule type" value="Genomic_DNA"/>
</dbReference>